<evidence type="ECO:0000256" key="6">
    <source>
        <dbReference type="RuleBase" id="RU367155"/>
    </source>
</evidence>
<keyword evidence="9" id="KW-1185">Reference proteome</keyword>
<dbReference type="GO" id="GO:0005634">
    <property type="term" value="C:nucleus"/>
    <property type="evidence" value="ECO:0007669"/>
    <property type="project" value="UniProtKB-SubCell"/>
</dbReference>
<dbReference type="InterPro" id="IPR001289">
    <property type="entry name" value="NFYA"/>
</dbReference>
<dbReference type="AlphaFoldDB" id="A0A2J6PVQ2"/>
<name>A0A2J6PVQ2_9HELO</name>
<gene>
    <name evidence="8" type="ORF">NA56DRAFT_258521</name>
</gene>
<protein>
    <recommendedName>
        <fullName evidence="6">Transcriptional activator HAP2</fullName>
    </recommendedName>
</protein>
<evidence type="ECO:0000256" key="3">
    <source>
        <dbReference type="ARBA" id="ARBA00023125"/>
    </source>
</evidence>
<feature type="compositionally biased region" description="Low complexity" evidence="7">
    <location>
        <begin position="58"/>
        <end position="71"/>
    </location>
</feature>
<evidence type="ECO:0000256" key="1">
    <source>
        <dbReference type="ARBA" id="ARBA00004123"/>
    </source>
</evidence>
<comment type="subcellular location">
    <subcellularLocation>
        <location evidence="1 6">Nucleus</location>
    </subcellularLocation>
</comment>
<dbReference type="Gene3D" id="6.10.250.2430">
    <property type="match status" value="1"/>
</dbReference>
<evidence type="ECO:0000256" key="5">
    <source>
        <dbReference type="ARBA" id="ARBA00023242"/>
    </source>
</evidence>
<dbReference type="STRING" id="1745343.A0A2J6PVQ2"/>
<keyword evidence="3 6" id="KW-0238">DNA-binding</keyword>
<keyword evidence="2 6" id="KW-0805">Transcription regulation</keyword>
<dbReference type="GO" id="GO:0003700">
    <property type="term" value="F:DNA-binding transcription factor activity"/>
    <property type="evidence" value="ECO:0007669"/>
    <property type="project" value="UniProtKB-UniRule"/>
</dbReference>
<evidence type="ECO:0000256" key="7">
    <source>
        <dbReference type="SAM" id="MobiDB-lite"/>
    </source>
</evidence>
<feature type="compositionally biased region" description="Low complexity" evidence="7">
    <location>
        <begin position="283"/>
        <end position="294"/>
    </location>
</feature>
<proteinExistence type="inferred from homology"/>
<sequence length="329" mass="36889">MLRAAKPASSSQQAMVLQDDQMSLLLLDQQNKRRTMQARETSGTTKDLESASPVPFKSDSSGSLISPLQSSKYETIETDSVTEASRQKPKEQMSPDGDLLLGPCSEQDILQNFDFDSFLFQDEEASKFRLPPVTRPSNLPASDTPHTPVHFSFCFPAAEEDPPIYINAKQFHRILRRRTARRILEEKSAARVTRLLMSKRRHEEEGETPGSKESTTQSSDSKSSPIPMQVRAPGISAGLYKAKPKQIRNTEALVRYRARRREKERKAAEEAIVEKDGSKESNESSPGPSSPESSFTQMLQAEPLPPPSMNPSNACRQLYHPIRFQRNQA</sequence>
<comment type="similarity">
    <text evidence="6">Belongs to the NFYA/HAP2 subunit family.</text>
</comment>
<reference evidence="8 9" key="1">
    <citation type="submission" date="2016-05" db="EMBL/GenBank/DDBJ databases">
        <title>A degradative enzymes factory behind the ericoid mycorrhizal symbiosis.</title>
        <authorList>
            <consortium name="DOE Joint Genome Institute"/>
            <person name="Martino E."/>
            <person name="Morin E."/>
            <person name="Grelet G."/>
            <person name="Kuo A."/>
            <person name="Kohler A."/>
            <person name="Daghino S."/>
            <person name="Barry K."/>
            <person name="Choi C."/>
            <person name="Cichocki N."/>
            <person name="Clum A."/>
            <person name="Copeland A."/>
            <person name="Hainaut M."/>
            <person name="Haridas S."/>
            <person name="Labutti K."/>
            <person name="Lindquist E."/>
            <person name="Lipzen A."/>
            <person name="Khouja H.-R."/>
            <person name="Murat C."/>
            <person name="Ohm R."/>
            <person name="Olson A."/>
            <person name="Spatafora J."/>
            <person name="Veneault-Fourrey C."/>
            <person name="Henrissat B."/>
            <person name="Grigoriev I."/>
            <person name="Martin F."/>
            <person name="Perotto S."/>
        </authorList>
    </citation>
    <scope>NUCLEOTIDE SEQUENCE [LARGE SCALE GENOMIC DNA]</scope>
    <source>
        <strain evidence="8 9">UAMH 7357</strain>
    </source>
</reference>
<keyword evidence="5 6" id="KW-0539">Nucleus</keyword>
<evidence type="ECO:0000313" key="9">
    <source>
        <dbReference type="Proteomes" id="UP000235672"/>
    </source>
</evidence>
<dbReference type="EMBL" id="KZ613496">
    <property type="protein sequence ID" value="PMD18097.1"/>
    <property type="molecule type" value="Genomic_DNA"/>
</dbReference>
<evidence type="ECO:0000256" key="2">
    <source>
        <dbReference type="ARBA" id="ARBA00023015"/>
    </source>
</evidence>
<feature type="region of interest" description="Disordered" evidence="7">
    <location>
        <begin position="27"/>
        <end position="98"/>
    </location>
</feature>
<dbReference type="Pfam" id="PF02045">
    <property type="entry name" value="CBFB_NFYA"/>
    <property type="match status" value="1"/>
</dbReference>
<comment type="function">
    <text evidence="6">Component of the sequence-specific heterotrimeric transcription factor (NF-Y) which specifically recognizes a 5'-CCAAT-3' box motif found in the promoters of its target genes.</text>
</comment>
<evidence type="ECO:0000256" key="4">
    <source>
        <dbReference type="ARBA" id="ARBA00023163"/>
    </source>
</evidence>
<feature type="region of interest" description="Disordered" evidence="7">
    <location>
        <begin position="259"/>
        <end position="329"/>
    </location>
</feature>
<feature type="compositionally biased region" description="Basic and acidic residues" evidence="7">
    <location>
        <begin position="264"/>
        <end position="282"/>
    </location>
</feature>
<organism evidence="8 9">
    <name type="scientific">Hyaloscypha hepaticicola</name>
    <dbReference type="NCBI Taxonomy" id="2082293"/>
    <lineage>
        <taxon>Eukaryota</taxon>
        <taxon>Fungi</taxon>
        <taxon>Dikarya</taxon>
        <taxon>Ascomycota</taxon>
        <taxon>Pezizomycotina</taxon>
        <taxon>Leotiomycetes</taxon>
        <taxon>Helotiales</taxon>
        <taxon>Hyaloscyphaceae</taxon>
        <taxon>Hyaloscypha</taxon>
    </lineage>
</organism>
<dbReference type="Proteomes" id="UP000235672">
    <property type="component" value="Unassembled WGS sequence"/>
</dbReference>
<dbReference type="GO" id="GO:0003677">
    <property type="term" value="F:DNA binding"/>
    <property type="evidence" value="ECO:0007669"/>
    <property type="project" value="UniProtKB-KW"/>
</dbReference>
<accession>A0A2J6PVQ2</accession>
<keyword evidence="4 6" id="KW-0804">Transcription</keyword>
<evidence type="ECO:0000313" key="8">
    <source>
        <dbReference type="EMBL" id="PMD18097.1"/>
    </source>
</evidence>
<feature type="region of interest" description="Disordered" evidence="7">
    <location>
        <begin position="195"/>
        <end position="230"/>
    </location>
</feature>
<comment type="subunit">
    <text evidence="6">Heterotrimer.</text>
</comment>
<feature type="compositionally biased region" description="Low complexity" evidence="7">
    <location>
        <begin position="211"/>
        <end position="224"/>
    </location>
</feature>
<dbReference type="PROSITE" id="PS51152">
    <property type="entry name" value="NFYA_HAP2_2"/>
    <property type="match status" value="1"/>
</dbReference>